<dbReference type="PIRSF" id="PIRSF002721">
    <property type="entry name" value="Surface_antigen_Rickettsia"/>
    <property type="match status" value="1"/>
</dbReference>
<evidence type="ECO:0000256" key="1">
    <source>
        <dbReference type="SAM" id="SignalP"/>
    </source>
</evidence>
<comment type="caution">
    <text evidence="3">The sequence shown here is derived from an EMBL/GenBank/DDBJ whole genome shotgun (WGS) entry which is preliminary data.</text>
</comment>
<dbReference type="Proteomes" id="UP001320831">
    <property type="component" value="Unassembled WGS sequence"/>
</dbReference>
<dbReference type="InterPro" id="IPR016364">
    <property type="entry name" value="Surface_antigen_Rickettsia"/>
</dbReference>
<evidence type="ECO:0000313" key="4">
    <source>
        <dbReference type="Proteomes" id="UP001320831"/>
    </source>
</evidence>
<evidence type="ECO:0000259" key="2">
    <source>
        <dbReference type="Pfam" id="PF16998"/>
    </source>
</evidence>
<dbReference type="PROSITE" id="PS51257">
    <property type="entry name" value="PROKAR_LIPOPROTEIN"/>
    <property type="match status" value="1"/>
</dbReference>
<accession>A0ABT2LRR2</accession>
<dbReference type="EMBL" id="JAOCZP010000003">
    <property type="protein sequence ID" value="MCT7376053.1"/>
    <property type="molecule type" value="Genomic_DNA"/>
</dbReference>
<name>A0ABT2LRR2_9HYPH</name>
<proteinExistence type="predicted"/>
<protein>
    <submittedName>
        <fullName evidence="3">RT0821/Lpp0805 family surface protein</fullName>
    </submittedName>
</protein>
<dbReference type="Pfam" id="PF16998">
    <property type="entry name" value="17kDa_Anti_2"/>
    <property type="match status" value="1"/>
</dbReference>
<dbReference type="RefSeq" id="WP_260903492.1">
    <property type="nucleotide sequence ID" value="NZ_JAOCZP010000003.1"/>
</dbReference>
<reference evidence="3 4" key="1">
    <citation type="submission" date="2022-09" db="EMBL/GenBank/DDBJ databases">
        <title>Chelativorans salina sp. nov., a novel slightly halophilic bacterium isolated from a saline lake sediment enrichment.</title>
        <authorList>
            <person name="Gao L."/>
            <person name="Fang B.-Z."/>
            <person name="Li W.-J."/>
        </authorList>
    </citation>
    <scope>NUCLEOTIDE SEQUENCE [LARGE SCALE GENOMIC DNA]</scope>
    <source>
        <strain evidence="3 4">EGI FJ00035</strain>
    </source>
</reference>
<feature type="chain" id="PRO_5045759969" evidence="1">
    <location>
        <begin position="21"/>
        <end position="141"/>
    </location>
</feature>
<organism evidence="3 4">
    <name type="scientific">Chelativorans salis</name>
    <dbReference type="NCBI Taxonomy" id="2978478"/>
    <lineage>
        <taxon>Bacteria</taxon>
        <taxon>Pseudomonadati</taxon>
        <taxon>Pseudomonadota</taxon>
        <taxon>Alphaproteobacteria</taxon>
        <taxon>Hyphomicrobiales</taxon>
        <taxon>Phyllobacteriaceae</taxon>
        <taxon>Chelativorans</taxon>
    </lineage>
</organism>
<dbReference type="InterPro" id="IPR032635">
    <property type="entry name" value="Anti_2"/>
</dbReference>
<feature type="signal peptide" evidence="1">
    <location>
        <begin position="1"/>
        <end position="20"/>
    </location>
</feature>
<gene>
    <name evidence="3" type="ORF">N5A92_13525</name>
</gene>
<evidence type="ECO:0000313" key="3">
    <source>
        <dbReference type="EMBL" id="MCT7376053.1"/>
    </source>
</evidence>
<keyword evidence="1" id="KW-0732">Signal</keyword>
<sequence>MKFPAFVTFAILALSGCAMGGLSRTADASLTRSIGAGSGEPVAGIIGGGLVASTGADLSRRERLEAINAEYRALESAPAGEPVVWRDDKTGHGGTVTAAQPYRVGSQDCRPYSHVVNAGGSARSVRGTACRNPDGTWTLLN</sequence>
<keyword evidence="4" id="KW-1185">Reference proteome</keyword>
<feature type="domain" description="Surface antigen" evidence="2">
    <location>
        <begin position="80"/>
        <end position="140"/>
    </location>
</feature>